<proteinExistence type="predicted"/>
<dbReference type="AlphaFoldDB" id="A0A5A7Q2R6"/>
<gene>
    <name evidence="1" type="ORF">STAS_15702</name>
</gene>
<dbReference type="EMBL" id="BKCP01005572">
    <property type="protein sequence ID" value="GER39102.1"/>
    <property type="molecule type" value="Genomic_DNA"/>
</dbReference>
<evidence type="ECO:0000313" key="2">
    <source>
        <dbReference type="Proteomes" id="UP000325081"/>
    </source>
</evidence>
<dbReference type="Proteomes" id="UP000325081">
    <property type="component" value="Unassembled WGS sequence"/>
</dbReference>
<keyword evidence="2" id="KW-1185">Reference proteome</keyword>
<accession>A0A5A7Q2R6</accession>
<organism evidence="1 2">
    <name type="scientific">Striga asiatica</name>
    <name type="common">Asiatic witchweed</name>
    <name type="synonym">Buchnera asiatica</name>
    <dbReference type="NCBI Taxonomy" id="4170"/>
    <lineage>
        <taxon>Eukaryota</taxon>
        <taxon>Viridiplantae</taxon>
        <taxon>Streptophyta</taxon>
        <taxon>Embryophyta</taxon>
        <taxon>Tracheophyta</taxon>
        <taxon>Spermatophyta</taxon>
        <taxon>Magnoliopsida</taxon>
        <taxon>eudicotyledons</taxon>
        <taxon>Gunneridae</taxon>
        <taxon>Pentapetalae</taxon>
        <taxon>asterids</taxon>
        <taxon>lamiids</taxon>
        <taxon>Lamiales</taxon>
        <taxon>Orobanchaceae</taxon>
        <taxon>Buchnereae</taxon>
        <taxon>Striga</taxon>
    </lineage>
</organism>
<sequence>MVNLLFQIGLAGVLFAGSTFQRLANKLISRVSDLRKKSGFLRFSFPNQVILRAFSSQSTELEIDFQMQESCSSGPQSCDLTDRTWKALEPWSGNPEESPSDPYW</sequence>
<name>A0A5A7Q2R6_STRAF</name>
<comment type="caution">
    <text evidence="1">The sequence shown here is derived from an EMBL/GenBank/DDBJ whole genome shotgun (WGS) entry which is preliminary data.</text>
</comment>
<evidence type="ECO:0000313" key="1">
    <source>
        <dbReference type="EMBL" id="GER39102.1"/>
    </source>
</evidence>
<reference evidence="2" key="1">
    <citation type="journal article" date="2019" name="Curr. Biol.">
        <title>Genome Sequence of Striga asiatica Provides Insight into the Evolution of Plant Parasitism.</title>
        <authorList>
            <person name="Yoshida S."/>
            <person name="Kim S."/>
            <person name="Wafula E.K."/>
            <person name="Tanskanen J."/>
            <person name="Kim Y.M."/>
            <person name="Honaas L."/>
            <person name="Yang Z."/>
            <person name="Spallek T."/>
            <person name="Conn C.E."/>
            <person name="Ichihashi Y."/>
            <person name="Cheong K."/>
            <person name="Cui S."/>
            <person name="Der J.P."/>
            <person name="Gundlach H."/>
            <person name="Jiao Y."/>
            <person name="Hori C."/>
            <person name="Ishida J.K."/>
            <person name="Kasahara H."/>
            <person name="Kiba T."/>
            <person name="Kim M.S."/>
            <person name="Koo N."/>
            <person name="Laohavisit A."/>
            <person name="Lee Y.H."/>
            <person name="Lumba S."/>
            <person name="McCourt P."/>
            <person name="Mortimer J.C."/>
            <person name="Mutuku J.M."/>
            <person name="Nomura T."/>
            <person name="Sasaki-Sekimoto Y."/>
            <person name="Seto Y."/>
            <person name="Wang Y."/>
            <person name="Wakatake T."/>
            <person name="Sakakibara H."/>
            <person name="Demura T."/>
            <person name="Yamaguchi S."/>
            <person name="Yoneyama K."/>
            <person name="Manabe R.I."/>
            <person name="Nelson D.C."/>
            <person name="Schulman A.H."/>
            <person name="Timko M.P."/>
            <person name="dePamphilis C.W."/>
            <person name="Choi D."/>
            <person name="Shirasu K."/>
        </authorList>
    </citation>
    <scope>NUCLEOTIDE SEQUENCE [LARGE SCALE GENOMIC DNA]</scope>
    <source>
        <strain evidence="2">cv. UVA1</strain>
    </source>
</reference>
<protein>
    <submittedName>
        <fullName evidence="1">Multifunctional CCA protein</fullName>
    </submittedName>
</protein>